<evidence type="ECO:0000313" key="9">
    <source>
        <dbReference type="Proteomes" id="UP000077852"/>
    </source>
</evidence>
<evidence type="ECO:0000256" key="4">
    <source>
        <dbReference type="ARBA" id="ARBA00022692"/>
    </source>
</evidence>
<dbReference type="PANTHER" id="PTHR42865">
    <property type="entry name" value="PROTON/GLUTAMATE-ASPARTATE SYMPORTER"/>
    <property type="match status" value="1"/>
</dbReference>
<accession>A0AA91DGI0</accession>
<keyword evidence="4 7" id="KW-0812">Transmembrane</keyword>
<comment type="caution">
    <text evidence="8">The sequence shown here is derived from an EMBL/GenBank/DDBJ whole genome shotgun (WGS) entry which is preliminary data.</text>
</comment>
<gene>
    <name evidence="8" type="ORF">A3K87_32125</name>
</gene>
<evidence type="ECO:0000256" key="6">
    <source>
        <dbReference type="ARBA" id="ARBA00023136"/>
    </source>
</evidence>
<keyword evidence="3" id="KW-1003">Cell membrane</keyword>
<dbReference type="PANTHER" id="PTHR42865:SF7">
    <property type="entry name" value="PROTON_GLUTAMATE-ASPARTATE SYMPORTER"/>
    <property type="match status" value="1"/>
</dbReference>
<feature type="transmembrane region" description="Helical" evidence="7">
    <location>
        <begin position="234"/>
        <end position="254"/>
    </location>
</feature>
<feature type="transmembrane region" description="Helical" evidence="7">
    <location>
        <begin position="366"/>
        <end position="388"/>
    </location>
</feature>
<evidence type="ECO:0000256" key="5">
    <source>
        <dbReference type="ARBA" id="ARBA00022989"/>
    </source>
</evidence>
<keyword evidence="2" id="KW-0813">Transport</keyword>
<dbReference type="SUPFAM" id="SSF118215">
    <property type="entry name" value="Proton glutamate symport protein"/>
    <property type="match status" value="1"/>
</dbReference>
<dbReference type="Proteomes" id="UP000077852">
    <property type="component" value="Unassembled WGS sequence"/>
</dbReference>
<sequence>MGFLTRMSHSLLALLMCMAAGGVAGIFAPALGDVAYTAAQVYLSIVSMAAIPLLVVATFFGLRQTMGLPFPARRIAMIAGLALLLVASCAGTGLALGWVNSPGAHLDADLREHLGELVQKAGDGGDMEMRLYDGGVQATPVERPRATLLPDNFFRVLVEGRSLGILSCALLFGLAFAALARTQHNALNHMFEGIYRTLELIIARANILLPVVAFGMSAHVFSQTDAVTIRAMSGFLLHFVVLVALLGMAAIWVIHRRGNQPLVEVLQHLKTPMLVSLVSSSTTASIPHTIEAMSARLGFSRGIVELVVPTASVFLRAGSALYYVLLALFVANLYDRTLSAADIGMIGTGATVAAFASAGNNSLTNVGYAGIVLSLLQLPIEAALALFLAIDLICEGPRNLLTLLASCALIAIVSAGLPSERVAAPAPHAAPVQPLRFVLTRGNVYLLAGCSVLASLLILLMGIAVGARQAVQPPAAYATSAAANPGISR</sequence>
<comment type="subcellular location">
    <subcellularLocation>
        <location evidence="1">Cell membrane</location>
        <topology evidence="1">Multi-pass membrane protein</topology>
    </subcellularLocation>
</comment>
<feature type="transmembrane region" description="Helical" evidence="7">
    <location>
        <begin position="162"/>
        <end position="180"/>
    </location>
</feature>
<name>A0AA91DGI0_VARPD</name>
<keyword evidence="6 7" id="KW-0472">Membrane</keyword>
<feature type="transmembrane region" description="Helical" evidence="7">
    <location>
        <begin position="444"/>
        <end position="467"/>
    </location>
</feature>
<feature type="transmembrane region" description="Helical" evidence="7">
    <location>
        <begin position="41"/>
        <end position="62"/>
    </location>
</feature>
<keyword evidence="5 7" id="KW-1133">Transmembrane helix</keyword>
<protein>
    <submittedName>
        <fullName evidence="8">Sodium:dicarboxylate symporter</fullName>
    </submittedName>
</protein>
<evidence type="ECO:0000256" key="3">
    <source>
        <dbReference type="ARBA" id="ARBA00022475"/>
    </source>
</evidence>
<dbReference type="AlphaFoldDB" id="A0AA91DGI0"/>
<dbReference type="EMBL" id="LVHG01000116">
    <property type="protein sequence ID" value="OAK53548.1"/>
    <property type="molecule type" value="Genomic_DNA"/>
</dbReference>
<dbReference type="InterPro" id="IPR036458">
    <property type="entry name" value="Na:dicarbo_symporter_sf"/>
</dbReference>
<reference evidence="8 9" key="1">
    <citation type="submission" date="2016-03" db="EMBL/GenBank/DDBJ databases">
        <title>Genome sequence of Variovorax paradoxus KB5.</title>
        <authorList>
            <person name="Jeong H."/>
            <person name="Hong C.E."/>
            <person name="Jo S.H."/>
            <person name="Park J.M."/>
        </authorList>
    </citation>
    <scope>NUCLEOTIDE SEQUENCE [LARGE SCALE GENOMIC DNA]</scope>
    <source>
        <strain evidence="8 9">KB5</strain>
    </source>
</reference>
<evidence type="ECO:0000256" key="7">
    <source>
        <dbReference type="SAM" id="Phobius"/>
    </source>
</evidence>
<feature type="transmembrane region" description="Helical" evidence="7">
    <location>
        <begin position="313"/>
        <end position="334"/>
    </location>
</feature>
<feature type="transmembrane region" description="Helical" evidence="7">
    <location>
        <begin position="201"/>
        <end position="222"/>
    </location>
</feature>
<organism evidence="8 9">
    <name type="scientific">Variovorax paradoxus</name>
    <dbReference type="NCBI Taxonomy" id="34073"/>
    <lineage>
        <taxon>Bacteria</taxon>
        <taxon>Pseudomonadati</taxon>
        <taxon>Pseudomonadota</taxon>
        <taxon>Betaproteobacteria</taxon>
        <taxon>Burkholderiales</taxon>
        <taxon>Comamonadaceae</taxon>
        <taxon>Variovorax</taxon>
    </lineage>
</organism>
<dbReference type="GO" id="GO:0015293">
    <property type="term" value="F:symporter activity"/>
    <property type="evidence" value="ECO:0007669"/>
    <property type="project" value="UniProtKB-KW"/>
</dbReference>
<feature type="transmembrane region" description="Helical" evidence="7">
    <location>
        <begin position="400"/>
        <end position="417"/>
    </location>
</feature>
<dbReference type="GO" id="GO:0005886">
    <property type="term" value="C:plasma membrane"/>
    <property type="evidence" value="ECO:0007669"/>
    <property type="project" value="UniProtKB-SubCell"/>
</dbReference>
<evidence type="ECO:0000313" key="8">
    <source>
        <dbReference type="EMBL" id="OAK53548.1"/>
    </source>
</evidence>
<proteinExistence type="predicted"/>
<dbReference type="PRINTS" id="PR00173">
    <property type="entry name" value="EDTRNSPORT"/>
</dbReference>
<dbReference type="Pfam" id="PF00375">
    <property type="entry name" value="SDF"/>
    <property type="match status" value="1"/>
</dbReference>
<dbReference type="InterPro" id="IPR001991">
    <property type="entry name" value="Na-dicarboxylate_symporter"/>
</dbReference>
<evidence type="ECO:0000256" key="2">
    <source>
        <dbReference type="ARBA" id="ARBA00022448"/>
    </source>
</evidence>
<dbReference type="RefSeq" id="WP_081271737.1">
    <property type="nucleotide sequence ID" value="NZ_LVHG01000116.1"/>
</dbReference>
<dbReference type="Gene3D" id="1.10.3860.10">
    <property type="entry name" value="Sodium:dicarboxylate symporter"/>
    <property type="match status" value="1"/>
</dbReference>
<evidence type="ECO:0000256" key="1">
    <source>
        <dbReference type="ARBA" id="ARBA00004651"/>
    </source>
</evidence>
<feature type="transmembrane region" description="Helical" evidence="7">
    <location>
        <begin position="74"/>
        <end position="99"/>
    </location>
</feature>